<accession>A0ABQ5U3R9</accession>
<gene>
    <name evidence="2" type="ORF">GCM10007924_19480</name>
</gene>
<evidence type="ECO:0000313" key="3">
    <source>
        <dbReference type="Proteomes" id="UP001161409"/>
    </source>
</evidence>
<dbReference type="CDD" id="cd00570">
    <property type="entry name" value="GST_N_family"/>
    <property type="match status" value="1"/>
</dbReference>
<dbReference type="InterPro" id="IPR050931">
    <property type="entry name" value="Mito_Protein_Transport_Metaxin"/>
</dbReference>
<dbReference type="SUPFAM" id="SSF47616">
    <property type="entry name" value="GST C-terminal domain-like"/>
    <property type="match status" value="1"/>
</dbReference>
<dbReference type="PANTHER" id="PTHR12289">
    <property type="entry name" value="METAXIN RELATED"/>
    <property type="match status" value="1"/>
</dbReference>
<dbReference type="InterPro" id="IPR004045">
    <property type="entry name" value="Glutathione_S-Trfase_N"/>
</dbReference>
<name>A0ABQ5U3R9_9PROT</name>
<dbReference type="Pfam" id="PF13410">
    <property type="entry name" value="GST_C_2"/>
    <property type="match status" value="1"/>
</dbReference>
<feature type="domain" description="GST C-terminal" evidence="1">
    <location>
        <begin position="133"/>
        <end position="250"/>
    </location>
</feature>
<keyword evidence="3" id="KW-1185">Reference proteome</keyword>
<reference evidence="2" key="2">
    <citation type="submission" date="2023-01" db="EMBL/GenBank/DDBJ databases">
        <title>Draft genome sequence of Sneathiella chinensis strain NBRC 103408.</title>
        <authorList>
            <person name="Sun Q."/>
            <person name="Mori K."/>
        </authorList>
    </citation>
    <scope>NUCLEOTIDE SEQUENCE</scope>
    <source>
        <strain evidence="2">NBRC 103408</strain>
    </source>
</reference>
<dbReference type="PROSITE" id="PS50405">
    <property type="entry name" value="GST_CTER"/>
    <property type="match status" value="1"/>
</dbReference>
<dbReference type="CDD" id="cd00299">
    <property type="entry name" value="GST_C_family"/>
    <property type="match status" value="1"/>
</dbReference>
<dbReference type="Pfam" id="PF13417">
    <property type="entry name" value="GST_N_3"/>
    <property type="match status" value="1"/>
</dbReference>
<dbReference type="Proteomes" id="UP001161409">
    <property type="component" value="Unassembled WGS sequence"/>
</dbReference>
<dbReference type="RefSeq" id="WP_169560867.1">
    <property type="nucleotide sequence ID" value="NZ_BSNF01000006.1"/>
</dbReference>
<sequence>MQEDTFILYGSEYSPFSVKVRSYLRYKGIPHVWRPRTRDNMAEFQAHAKLPLIPLLLRPDGTAMQDSTPMIEKLEAEFPSPSILPDEAVSVFMSALIEEYADEWGNKPMFHYRWWRDEDQIAISGALAAASNPSGSEAENKAFAQSLRERMVPRLSFVGSSEQNRETIEQSLEDLLGLLEVHLKGRPYLFGGRPALADFGLFGQLYGCTQQPTTIAILKDYPLVSAWIDRMVDPAAEGAFEPWADLAGTLVPLIRDQVGGLYMPWAVANSQALMQEAPTFTVSLRGCDFTQDTMKYTGRSFMALRKRYQDAGDNGLLEEALIKADCLKPLVSEYW</sequence>
<evidence type="ECO:0000313" key="2">
    <source>
        <dbReference type="EMBL" id="GLQ06727.1"/>
    </source>
</evidence>
<dbReference type="SUPFAM" id="SSF52833">
    <property type="entry name" value="Thioredoxin-like"/>
    <property type="match status" value="1"/>
</dbReference>
<protein>
    <submittedName>
        <fullName evidence="2">Glutathione S-transferase</fullName>
    </submittedName>
</protein>
<organism evidence="2 3">
    <name type="scientific">Sneathiella chinensis</name>
    <dbReference type="NCBI Taxonomy" id="349750"/>
    <lineage>
        <taxon>Bacteria</taxon>
        <taxon>Pseudomonadati</taxon>
        <taxon>Pseudomonadota</taxon>
        <taxon>Alphaproteobacteria</taxon>
        <taxon>Sneathiellales</taxon>
        <taxon>Sneathiellaceae</taxon>
        <taxon>Sneathiella</taxon>
    </lineage>
</organism>
<dbReference type="PANTHER" id="PTHR12289:SF67">
    <property type="match status" value="1"/>
</dbReference>
<dbReference type="InterPro" id="IPR036282">
    <property type="entry name" value="Glutathione-S-Trfase_C_sf"/>
</dbReference>
<dbReference type="EMBL" id="BSNF01000006">
    <property type="protein sequence ID" value="GLQ06727.1"/>
    <property type="molecule type" value="Genomic_DNA"/>
</dbReference>
<dbReference type="InterPro" id="IPR036249">
    <property type="entry name" value="Thioredoxin-like_sf"/>
</dbReference>
<dbReference type="InterPro" id="IPR010987">
    <property type="entry name" value="Glutathione-S-Trfase_C-like"/>
</dbReference>
<proteinExistence type="predicted"/>
<comment type="caution">
    <text evidence="2">The sequence shown here is derived from an EMBL/GenBank/DDBJ whole genome shotgun (WGS) entry which is preliminary data.</text>
</comment>
<evidence type="ECO:0000259" key="1">
    <source>
        <dbReference type="PROSITE" id="PS50405"/>
    </source>
</evidence>
<reference evidence="2" key="1">
    <citation type="journal article" date="2014" name="Int. J. Syst. Evol. Microbiol.">
        <title>Complete genome of a new Firmicutes species belonging to the dominant human colonic microbiota ('Ruminococcus bicirculans') reveals two chromosomes and a selective capacity to utilize plant glucans.</title>
        <authorList>
            <consortium name="NISC Comparative Sequencing Program"/>
            <person name="Wegmann U."/>
            <person name="Louis P."/>
            <person name="Goesmann A."/>
            <person name="Henrissat B."/>
            <person name="Duncan S.H."/>
            <person name="Flint H.J."/>
        </authorList>
    </citation>
    <scope>NUCLEOTIDE SEQUENCE</scope>
    <source>
        <strain evidence="2">NBRC 103408</strain>
    </source>
</reference>
<dbReference type="Gene3D" id="1.20.1050.10">
    <property type="match status" value="1"/>
</dbReference>
<dbReference type="Gene3D" id="3.40.30.10">
    <property type="entry name" value="Glutaredoxin"/>
    <property type="match status" value="1"/>
</dbReference>